<accession>A0A397V7A7</accession>
<comment type="caution">
    <text evidence="2">The sequence shown here is derived from an EMBL/GenBank/DDBJ whole genome shotgun (WGS) entry which is preliminary data.</text>
</comment>
<keyword evidence="1" id="KW-1133">Transmembrane helix</keyword>
<dbReference type="STRING" id="44941.A0A397V7A7"/>
<keyword evidence="1" id="KW-0812">Transmembrane</keyword>
<evidence type="ECO:0000256" key="1">
    <source>
        <dbReference type="SAM" id="Phobius"/>
    </source>
</evidence>
<reference evidence="2 3" key="1">
    <citation type="submission" date="2018-06" db="EMBL/GenBank/DDBJ databases">
        <title>Comparative genomics reveals the genomic features of Rhizophagus irregularis, R. cerebriforme, R. diaphanum and Gigaspora rosea, and their symbiotic lifestyle signature.</title>
        <authorList>
            <person name="Morin E."/>
            <person name="San Clemente H."/>
            <person name="Chen E.C.H."/>
            <person name="De La Providencia I."/>
            <person name="Hainaut M."/>
            <person name="Kuo A."/>
            <person name="Kohler A."/>
            <person name="Murat C."/>
            <person name="Tang N."/>
            <person name="Roy S."/>
            <person name="Loubradou J."/>
            <person name="Henrissat B."/>
            <person name="Grigoriev I.V."/>
            <person name="Corradi N."/>
            <person name="Roux C."/>
            <person name="Martin F.M."/>
        </authorList>
    </citation>
    <scope>NUCLEOTIDE SEQUENCE [LARGE SCALE GENOMIC DNA]</scope>
    <source>
        <strain evidence="2 3">DAOM 194757</strain>
    </source>
</reference>
<protein>
    <submittedName>
        <fullName evidence="2">Uncharacterized protein</fullName>
    </submittedName>
</protein>
<dbReference type="Proteomes" id="UP000266673">
    <property type="component" value="Unassembled WGS sequence"/>
</dbReference>
<keyword evidence="1" id="KW-0472">Membrane</keyword>
<gene>
    <name evidence="2" type="ORF">C2G38_1553247</name>
</gene>
<proteinExistence type="predicted"/>
<dbReference type="AlphaFoldDB" id="A0A397V7A7"/>
<feature type="transmembrane region" description="Helical" evidence="1">
    <location>
        <begin position="42"/>
        <end position="62"/>
    </location>
</feature>
<evidence type="ECO:0000313" key="2">
    <source>
        <dbReference type="EMBL" id="RIB15843.1"/>
    </source>
</evidence>
<organism evidence="2 3">
    <name type="scientific">Gigaspora rosea</name>
    <dbReference type="NCBI Taxonomy" id="44941"/>
    <lineage>
        <taxon>Eukaryota</taxon>
        <taxon>Fungi</taxon>
        <taxon>Fungi incertae sedis</taxon>
        <taxon>Mucoromycota</taxon>
        <taxon>Glomeromycotina</taxon>
        <taxon>Glomeromycetes</taxon>
        <taxon>Diversisporales</taxon>
        <taxon>Gigasporaceae</taxon>
        <taxon>Gigaspora</taxon>
    </lineage>
</organism>
<name>A0A397V7A7_9GLOM</name>
<evidence type="ECO:0000313" key="3">
    <source>
        <dbReference type="Proteomes" id="UP000266673"/>
    </source>
</evidence>
<dbReference type="OrthoDB" id="6500128at2759"/>
<dbReference type="EMBL" id="QKWP01000718">
    <property type="protein sequence ID" value="RIB15843.1"/>
    <property type="molecule type" value="Genomic_DNA"/>
</dbReference>
<feature type="transmembrane region" description="Helical" evidence="1">
    <location>
        <begin position="99"/>
        <end position="117"/>
    </location>
</feature>
<keyword evidence="3" id="KW-1185">Reference proteome</keyword>
<sequence length="199" mass="22597">MSILTLSLKVNAMLNETGLCGPSEWGPIAQDGLDFTPCAREILLNATLPLCVVIIFALFLVARKRPINRNFYFPSIFDEQLARSQGVLSGYIPISIHDIVQLILSIIQLGFVGFLLGWRINDFVDNDHAIYWFIGMIGQFISWNRPSQSFKGFTRKSRNPRSQVKIPTKTGFRQVKIPIFKIPNSQNSDYQYPEGQDLD</sequence>
<feature type="transmembrane region" description="Helical" evidence="1">
    <location>
        <begin position="129"/>
        <end position="146"/>
    </location>
</feature>